<feature type="transmembrane region" description="Helical" evidence="1">
    <location>
        <begin position="51"/>
        <end position="69"/>
    </location>
</feature>
<comment type="caution">
    <text evidence="2">The sequence shown here is derived from an EMBL/GenBank/DDBJ whole genome shotgun (WGS) entry which is preliminary data.</text>
</comment>
<proteinExistence type="predicted"/>
<accession>A0A0F9JL21</accession>
<keyword evidence="1" id="KW-1133">Transmembrane helix</keyword>
<name>A0A0F9JL21_9ZZZZ</name>
<evidence type="ECO:0000256" key="1">
    <source>
        <dbReference type="SAM" id="Phobius"/>
    </source>
</evidence>
<keyword evidence="1" id="KW-0812">Transmembrane</keyword>
<evidence type="ECO:0000313" key="2">
    <source>
        <dbReference type="EMBL" id="KKM63101.1"/>
    </source>
</evidence>
<dbReference type="AlphaFoldDB" id="A0A0F9JL21"/>
<reference evidence="2" key="1">
    <citation type="journal article" date="2015" name="Nature">
        <title>Complex archaea that bridge the gap between prokaryotes and eukaryotes.</title>
        <authorList>
            <person name="Spang A."/>
            <person name="Saw J.H."/>
            <person name="Jorgensen S.L."/>
            <person name="Zaremba-Niedzwiedzka K."/>
            <person name="Martijn J."/>
            <person name="Lind A.E."/>
            <person name="van Eijk R."/>
            <person name="Schleper C."/>
            <person name="Guy L."/>
            <person name="Ettema T.J."/>
        </authorList>
    </citation>
    <scope>NUCLEOTIDE SEQUENCE</scope>
</reference>
<protein>
    <recommendedName>
        <fullName evidence="3">DUF3185 family protein</fullName>
    </recommendedName>
</protein>
<gene>
    <name evidence="2" type="ORF">LCGC14_1514910</name>
</gene>
<dbReference type="InterPro" id="IPR021521">
    <property type="entry name" value="DUF3185"/>
</dbReference>
<organism evidence="2">
    <name type="scientific">marine sediment metagenome</name>
    <dbReference type="NCBI Taxonomy" id="412755"/>
    <lineage>
        <taxon>unclassified sequences</taxon>
        <taxon>metagenomes</taxon>
        <taxon>ecological metagenomes</taxon>
    </lineage>
</organism>
<sequence>MDKGKSGISKLFSIGLLVVGVILLVLGFQEYGAFGSKLGRALGQTPSREVLLYFVAGGGCALAGFFGLLKK</sequence>
<dbReference type="EMBL" id="LAZR01011161">
    <property type="protein sequence ID" value="KKM63101.1"/>
    <property type="molecule type" value="Genomic_DNA"/>
</dbReference>
<evidence type="ECO:0008006" key="3">
    <source>
        <dbReference type="Google" id="ProtNLM"/>
    </source>
</evidence>
<dbReference type="Pfam" id="PF11381">
    <property type="entry name" value="DUF3185"/>
    <property type="match status" value="1"/>
</dbReference>
<feature type="transmembrane region" description="Helical" evidence="1">
    <location>
        <begin position="12"/>
        <end position="31"/>
    </location>
</feature>
<keyword evidence="1" id="KW-0472">Membrane</keyword>